<dbReference type="EnsemblBacteria" id="AAR38893">
    <property type="protein sequence ID" value="AAR38893"/>
    <property type="gene ID" value="NEQ037"/>
</dbReference>
<dbReference type="InterPro" id="IPR047575">
    <property type="entry name" value="Sm"/>
</dbReference>
<proteinExistence type="predicted"/>
<dbReference type="InterPro" id="IPR010920">
    <property type="entry name" value="LSM_dom_sf"/>
</dbReference>
<dbReference type="AlphaFoldDB" id="Q74N54"/>
<reference evidence="2 3" key="1">
    <citation type="journal article" date="2003" name="Proc. Natl. Acad. Sci. U.S.A.">
        <title>The genome of Nanoarchaeum equitans: insights into early archaeal evolution and derived parasitism.</title>
        <authorList>
            <person name="Waters E."/>
            <person name="Hohn M.J."/>
            <person name="Ahel I."/>
            <person name="Graham D.E."/>
            <person name="Adams M.D."/>
            <person name="Barnstead M."/>
            <person name="Beeson K.Y."/>
            <person name="Bibbs L."/>
            <person name="Bolanos R."/>
            <person name="Keller M."/>
            <person name="Kretz K."/>
            <person name="Lin X."/>
            <person name="Mathur E."/>
            <person name="Ni J."/>
            <person name="Podar M."/>
            <person name="Richardson T."/>
            <person name="Sutton G.G."/>
            <person name="Simon M."/>
            <person name="Soll D."/>
            <person name="Stetter K.O."/>
            <person name="Short J.M."/>
            <person name="Noordewier M."/>
        </authorList>
    </citation>
    <scope>NUCLEOTIDE SEQUENCE [LARGE SCALE GENOMIC DNA]</scope>
    <source>
        <strain evidence="2 3">Kin4-M</strain>
    </source>
</reference>
<organism evidence="2 3">
    <name type="scientific">Nanoarchaeum equitans (strain Kin4-M)</name>
    <dbReference type="NCBI Taxonomy" id="228908"/>
    <lineage>
        <taxon>Archaea</taxon>
        <taxon>Nanobdellota</taxon>
        <taxon>Candidatus Nanoarchaeia</taxon>
        <taxon>Nanoarchaeales</taxon>
        <taxon>Nanoarchaeaceae</taxon>
        <taxon>Nanoarchaeum</taxon>
    </lineage>
</organism>
<dbReference type="EMBL" id="AE017199">
    <property type="protein sequence ID" value="AAR38893.1"/>
    <property type="molecule type" value="Genomic_DNA"/>
</dbReference>
<name>Q74N54_NANEQ</name>
<accession>Q74N54</accession>
<protein>
    <submittedName>
        <fullName evidence="2">NEQ037</fullName>
    </submittedName>
</protein>
<dbReference type="InterPro" id="IPR001163">
    <property type="entry name" value="Sm_dom_euk/arc"/>
</dbReference>
<dbReference type="HOGENOM" id="CLU_076902_11_1_2"/>
<dbReference type="Proteomes" id="UP000000578">
    <property type="component" value="Chromosome"/>
</dbReference>
<dbReference type="SMART" id="SM00651">
    <property type="entry name" value="Sm"/>
    <property type="match status" value="1"/>
</dbReference>
<dbReference type="STRING" id="228908.NEQ037"/>
<dbReference type="GO" id="GO:0003723">
    <property type="term" value="F:RNA binding"/>
    <property type="evidence" value="ECO:0007669"/>
    <property type="project" value="InterPro"/>
</dbReference>
<evidence type="ECO:0000259" key="1">
    <source>
        <dbReference type="PROSITE" id="PS52002"/>
    </source>
</evidence>
<dbReference type="BioCyc" id="NEQU228908:GJB6-41-MONOMER"/>
<feature type="domain" description="Sm" evidence="1">
    <location>
        <begin position="2"/>
        <end position="66"/>
    </location>
</feature>
<dbReference type="Gene3D" id="2.30.30.100">
    <property type="match status" value="1"/>
</dbReference>
<evidence type="ECO:0000313" key="2">
    <source>
        <dbReference type="EMBL" id="AAR38893.1"/>
    </source>
</evidence>
<keyword evidence="3" id="KW-1185">Reference proteome</keyword>
<dbReference type="PROSITE" id="PS52002">
    <property type="entry name" value="SM"/>
    <property type="match status" value="1"/>
</dbReference>
<dbReference type="Pfam" id="PF01423">
    <property type="entry name" value="LSM"/>
    <property type="match status" value="1"/>
</dbReference>
<dbReference type="SUPFAM" id="SSF50182">
    <property type="entry name" value="Sm-like ribonucleoproteins"/>
    <property type="match status" value="1"/>
</dbReference>
<sequence length="66" mass="7621">MRPLEFLASLKGKRVKVYLKNGKTIEGLLESSDIHVNLYMKEVKIDEENLKELFVRGDMVLFIAPL</sequence>
<dbReference type="KEGG" id="neq:NEQ037"/>
<evidence type="ECO:0000313" key="3">
    <source>
        <dbReference type="Proteomes" id="UP000000578"/>
    </source>
</evidence>
<gene>
    <name evidence="2" type="ordered locus">NEQ037</name>
</gene>